<evidence type="ECO:0000313" key="4">
    <source>
        <dbReference type="EMBL" id="CDA10440.1"/>
    </source>
</evidence>
<evidence type="ECO:0000313" key="5">
    <source>
        <dbReference type="Proteomes" id="UP000017980"/>
    </source>
</evidence>
<comment type="caution">
    <text evidence="4">The sequence shown here is derived from an EMBL/GenBank/DDBJ whole genome shotgun (WGS) entry which is preliminary data.</text>
</comment>
<dbReference type="CDD" id="cd00267">
    <property type="entry name" value="ABC_ATPase"/>
    <property type="match status" value="1"/>
</dbReference>
<dbReference type="Pfam" id="PF20469">
    <property type="entry name" value="OLD-like_TOPRIM"/>
    <property type="match status" value="1"/>
</dbReference>
<feature type="coiled-coil region" evidence="1">
    <location>
        <begin position="171"/>
        <end position="205"/>
    </location>
</feature>
<organism evidence="4 5">
    <name type="scientific">Intestinibacter bartlettii CAG:1329</name>
    <dbReference type="NCBI Taxonomy" id="1263063"/>
    <lineage>
        <taxon>Bacteria</taxon>
        <taxon>Bacillati</taxon>
        <taxon>Bacillota</taxon>
        <taxon>Clostridia</taxon>
        <taxon>Peptostreptococcales</taxon>
        <taxon>Peptostreptococcaceae</taxon>
        <taxon>Intestinibacter</taxon>
    </lineage>
</organism>
<dbReference type="Gene3D" id="3.40.50.300">
    <property type="entry name" value="P-loop containing nucleotide triphosphate hydrolases"/>
    <property type="match status" value="1"/>
</dbReference>
<accession>R5X6K9</accession>
<dbReference type="Proteomes" id="UP000017980">
    <property type="component" value="Unassembled WGS sequence"/>
</dbReference>
<protein>
    <submittedName>
        <fullName evidence="4">SMC domain protein</fullName>
    </submittedName>
</protein>
<dbReference type="PANTHER" id="PTHR43581:SF4">
    <property type="entry name" value="ATP_GTP PHOSPHATASE"/>
    <property type="match status" value="1"/>
</dbReference>
<feature type="domain" description="OLD protein-like TOPRIM" evidence="3">
    <location>
        <begin position="387"/>
        <end position="453"/>
    </location>
</feature>
<feature type="domain" description="Endonuclease GajA/Old nuclease/RecF-like AAA" evidence="2">
    <location>
        <begin position="1"/>
        <end position="112"/>
    </location>
</feature>
<reference evidence="4" key="1">
    <citation type="submission" date="2012-11" db="EMBL/GenBank/DDBJ databases">
        <title>Dependencies among metagenomic species, viruses, plasmids and units of genetic variation.</title>
        <authorList>
            <person name="Nielsen H.B."/>
            <person name="Almeida M."/>
            <person name="Juncker A.S."/>
            <person name="Rasmussen S."/>
            <person name="Li J."/>
            <person name="Sunagawa S."/>
            <person name="Plichta D."/>
            <person name="Gautier L."/>
            <person name="Le Chatelier E."/>
            <person name="Peletier E."/>
            <person name="Bonde I."/>
            <person name="Nielsen T."/>
            <person name="Manichanh C."/>
            <person name="Arumugam M."/>
            <person name="Batto J."/>
            <person name="Santos M.B.Q.D."/>
            <person name="Blom N."/>
            <person name="Borruel N."/>
            <person name="Burgdorf K.S."/>
            <person name="Boumezbeur F."/>
            <person name="Casellas F."/>
            <person name="Dore J."/>
            <person name="Guarner F."/>
            <person name="Hansen T."/>
            <person name="Hildebrand F."/>
            <person name="Kaas R.S."/>
            <person name="Kennedy S."/>
            <person name="Kristiansen K."/>
            <person name="Kultima J.R."/>
            <person name="Leonard P."/>
            <person name="Levenez F."/>
            <person name="Lund O."/>
            <person name="Moumen B."/>
            <person name="Le Paslier D."/>
            <person name="Pons N."/>
            <person name="Pedersen O."/>
            <person name="Prifti E."/>
            <person name="Qin J."/>
            <person name="Raes J."/>
            <person name="Tap J."/>
            <person name="Tims S."/>
            <person name="Ussery D.W."/>
            <person name="Yamada T."/>
            <person name="MetaHit consortium"/>
            <person name="Renault P."/>
            <person name="Sicheritz-Ponten T."/>
            <person name="Bork P."/>
            <person name="Wang J."/>
            <person name="Brunak S."/>
            <person name="Ehrlich S.D."/>
        </authorList>
    </citation>
    <scope>NUCLEOTIDE SEQUENCE [LARGE SCALE GENOMIC DNA]</scope>
</reference>
<proteinExistence type="predicted"/>
<dbReference type="PANTHER" id="PTHR43581">
    <property type="entry name" value="ATP/GTP PHOSPHATASE"/>
    <property type="match status" value="1"/>
</dbReference>
<dbReference type="InterPro" id="IPR034139">
    <property type="entry name" value="TOPRIM_OLD"/>
</dbReference>
<gene>
    <name evidence="4" type="ORF">BN488_01479</name>
</gene>
<dbReference type="CDD" id="cd01026">
    <property type="entry name" value="TOPRIM_OLD"/>
    <property type="match status" value="1"/>
</dbReference>
<dbReference type="InterPro" id="IPR027417">
    <property type="entry name" value="P-loop_NTPase"/>
</dbReference>
<keyword evidence="1" id="KW-0175">Coiled coil</keyword>
<feature type="domain" description="Endonuclease GajA/Old nuclease/RecF-like AAA" evidence="2">
    <location>
        <begin position="162"/>
        <end position="338"/>
    </location>
</feature>
<dbReference type="Pfam" id="PF13175">
    <property type="entry name" value="AAA_15"/>
    <property type="match status" value="2"/>
</dbReference>
<dbReference type="SUPFAM" id="SSF52540">
    <property type="entry name" value="P-loop containing nucleoside triphosphate hydrolases"/>
    <property type="match status" value="1"/>
</dbReference>
<dbReference type="InterPro" id="IPR051396">
    <property type="entry name" value="Bact_Antivir_Def_Nuclease"/>
</dbReference>
<sequence>MYLSEITIEGYRVFKEKTTINFNRGLNLLVGENGCGKSTIIDAIRILLNEDEYSRNGINDEDFYSSKDYKEQAEKISIKGKFEDLSEDKKIEYLTWLDNNYDAILNLDIINKRDKRDHFKKNIWGGESSNSIFEWEPLNDIQCVYLPALRDAEKKLRASRGSRLARLLLNLSQEELKAKRKDGNLMDLEEDVKTFNEQLASKSQIAKADELINRNIKNALGNIFGQNTKIQFNDFSYEKIVEGLKLVFFPEISQSKDITYRNLAENSLGYNNLIYLATILAEFEGLKENYTSPRILLIEELEAHLHPQLQIKLLKYLEEQANESDIQVIITTHSTTIAAATPIKNIISINILKDNSIKITSLNKCGLDDDSEKFINRWLDVTKSTLLFSKGVILVEGIAEAMLIPKMAEIYLDSLIKKGSKEKIIPKTLEEAGVSVINMNGIYFNYFMQLYNGYKPIIPEREEGESKKDYKERKNKIIKKEIYNEEEIESTDYIPIRCVALTDNDPEKDDKPQQGEGLEGKNYNLYLIKQLENMTNNCKVFKNEKTFEYDIALEKDNIKPMIEIILDKLDTNGDTRKKMNGYLEKIEQDQEDIETNEIAGDILHEIDKSYIGKGLFAQLLLEKIEESGKCEIPSYIKNAIKFVLDLKDDDND</sequence>
<evidence type="ECO:0000256" key="1">
    <source>
        <dbReference type="SAM" id="Coils"/>
    </source>
</evidence>
<dbReference type="AlphaFoldDB" id="R5X6K9"/>
<dbReference type="InterPro" id="IPR041685">
    <property type="entry name" value="AAA_GajA/Old/RecF-like"/>
</dbReference>
<evidence type="ECO:0000259" key="2">
    <source>
        <dbReference type="Pfam" id="PF13175"/>
    </source>
</evidence>
<evidence type="ECO:0000259" key="3">
    <source>
        <dbReference type="Pfam" id="PF20469"/>
    </source>
</evidence>
<dbReference type="RefSeq" id="WP_022071739.1">
    <property type="nucleotide sequence ID" value="NZ_HF999327.1"/>
</dbReference>
<dbReference type="EMBL" id="CBBD010000040">
    <property type="protein sequence ID" value="CDA10440.1"/>
    <property type="molecule type" value="Genomic_DNA"/>
</dbReference>
<name>R5X6K9_9FIRM</name>